<keyword evidence="2" id="KW-1185">Reference proteome</keyword>
<dbReference type="EMBL" id="SIHI01000094">
    <property type="protein sequence ID" value="TWT30952.1"/>
    <property type="molecule type" value="Genomic_DNA"/>
</dbReference>
<dbReference type="Proteomes" id="UP000317243">
    <property type="component" value="Unassembled WGS sequence"/>
</dbReference>
<accession>A0A5C5UZN4</accession>
<organism evidence="1 2">
    <name type="scientific">Thalassoglobus neptunius</name>
    <dbReference type="NCBI Taxonomy" id="1938619"/>
    <lineage>
        <taxon>Bacteria</taxon>
        <taxon>Pseudomonadati</taxon>
        <taxon>Planctomycetota</taxon>
        <taxon>Planctomycetia</taxon>
        <taxon>Planctomycetales</taxon>
        <taxon>Planctomycetaceae</taxon>
        <taxon>Thalassoglobus</taxon>
    </lineage>
</organism>
<dbReference type="RefSeq" id="WP_146512624.1">
    <property type="nucleotide sequence ID" value="NZ_SIHI01000094.1"/>
</dbReference>
<name>A0A5C5UZN4_9PLAN</name>
<evidence type="ECO:0000313" key="2">
    <source>
        <dbReference type="Proteomes" id="UP000317243"/>
    </source>
</evidence>
<sequence length="554" mass="59540">MPALDLSQNIFDLDAEAQLGDWADAAVAASLDIRAQGQLKRGVNLELGVGVMAQLEAHFHKFLAADATIRAEAEAGLKGQIQAPIDLFGEAGVAIRLAAIARASISARLGIGLSIGDFIALAEQDPRMEGIWLRLFTIFMEELSIGAGIRASAAYSAMAFARLGVTGRLVKDPVTLATPGFTIGAEWGVGLKGGTSWQLFAHLGFRDTRRLIRRMVDAVVDEAVYEIGKKFPDSTSKLLLSELRAPAKIAFRSAFELGLTIAESSPTFADSAPELAKQCVRVGLEELQRFILEKLTELAIDLFKEGLARTGLGADAWERSEPQRQHFADHLRAFPAEPYETTVANGLYWAQWIESGVSVGLELGNNSIPEDCVEPLATTWAATQLLFSSVQQLTDASVRASVLGSISVSAQTPSFQGPLAVSTPPPTLIYEFIADAVSAPAGIPLHQDHLVDFLLRDQLLDTLIRRFPELKPALEIVAGPDSQALVAAAQTIMRNIGSFAPNPNTGQPDAEASLRALSQGLRSYLNVRVKTELAPSCISNWEIKLSSGSTLMKC</sequence>
<reference evidence="1 2" key="1">
    <citation type="submission" date="2019-02" db="EMBL/GenBank/DDBJ databases">
        <title>Deep-cultivation of Planctomycetes and their phenomic and genomic characterization uncovers novel biology.</title>
        <authorList>
            <person name="Wiegand S."/>
            <person name="Jogler M."/>
            <person name="Boedeker C."/>
            <person name="Pinto D."/>
            <person name="Vollmers J."/>
            <person name="Rivas-Marin E."/>
            <person name="Kohn T."/>
            <person name="Peeters S.H."/>
            <person name="Heuer A."/>
            <person name="Rast P."/>
            <person name="Oberbeckmann S."/>
            <person name="Bunk B."/>
            <person name="Jeske O."/>
            <person name="Meyerdierks A."/>
            <person name="Storesund J.E."/>
            <person name="Kallscheuer N."/>
            <person name="Luecker S."/>
            <person name="Lage O.M."/>
            <person name="Pohl T."/>
            <person name="Merkel B.J."/>
            <person name="Hornburger P."/>
            <person name="Mueller R.-W."/>
            <person name="Bruemmer F."/>
            <person name="Labrenz M."/>
            <person name="Spormann A.M."/>
            <person name="Op Den Camp H."/>
            <person name="Overmann J."/>
            <person name="Amann R."/>
            <person name="Jetten M.S.M."/>
            <person name="Mascher T."/>
            <person name="Medema M.H."/>
            <person name="Devos D.P."/>
            <person name="Kaster A.-K."/>
            <person name="Ovreas L."/>
            <person name="Rohde M."/>
            <person name="Galperin M.Y."/>
            <person name="Jogler C."/>
        </authorList>
    </citation>
    <scope>NUCLEOTIDE SEQUENCE [LARGE SCALE GENOMIC DNA]</scope>
    <source>
        <strain evidence="1 2">KOR42</strain>
    </source>
</reference>
<dbReference type="AlphaFoldDB" id="A0A5C5UZN4"/>
<dbReference type="OrthoDB" id="2526134at2"/>
<protein>
    <submittedName>
        <fullName evidence="1">Uncharacterized protein</fullName>
    </submittedName>
</protein>
<comment type="caution">
    <text evidence="1">The sequence shown here is derived from an EMBL/GenBank/DDBJ whole genome shotgun (WGS) entry which is preliminary data.</text>
</comment>
<evidence type="ECO:0000313" key="1">
    <source>
        <dbReference type="EMBL" id="TWT30952.1"/>
    </source>
</evidence>
<gene>
    <name evidence="1" type="ORF">KOR42_54030</name>
</gene>
<proteinExistence type="predicted"/>